<protein>
    <submittedName>
        <fullName evidence="1">Uncharacterized protein</fullName>
    </submittedName>
</protein>
<keyword evidence="2" id="KW-1185">Reference proteome</keyword>
<name>A0A5J4ZV26_9ASTE</name>
<proteinExistence type="predicted"/>
<evidence type="ECO:0000313" key="1">
    <source>
        <dbReference type="EMBL" id="KAA8521548.1"/>
    </source>
</evidence>
<organism evidence="1 2">
    <name type="scientific">Nyssa sinensis</name>
    <dbReference type="NCBI Taxonomy" id="561372"/>
    <lineage>
        <taxon>Eukaryota</taxon>
        <taxon>Viridiplantae</taxon>
        <taxon>Streptophyta</taxon>
        <taxon>Embryophyta</taxon>
        <taxon>Tracheophyta</taxon>
        <taxon>Spermatophyta</taxon>
        <taxon>Magnoliopsida</taxon>
        <taxon>eudicotyledons</taxon>
        <taxon>Gunneridae</taxon>
        <taxon>Pentapetalae</taxon>
        <taxon>asterids</taxon>
        <taxon>Cornales</taxon>
        <taxon>Nyssaceae</taxon>
        <taxon>Nyssa</taxon>
    </lineage>
</organism>
<dbReference type="EMBL" id="CM018048">
    <property type="protein sequence ID" value="KAA8521548.1"/>
    <property type="molecule type" value="Genomic_DNA"/>
</dbReference>
<dbReference type="Proteomes" id="UP000325577">
    <property type="component" value="Linkage Group LG5"/>
</dbReference>
<evidence type="ECO:0000313" key="2">
    <source>
        <dbReference type="Proteomes" id="UP000325577"/>
    </source>
</evidence>
<accession>A0A5J4ZV26</accession>
<gene>
    <name evidence="1" type="ORF">F0562_012221</name>
</gene>
<dbReference type="AlphaFoldDB" id="A0A5J4ZV26"/>
<sequence length="105" mass="11473">MKLTEKKSIGDGDGASMLRSFWYNSGDKPGTRLDDDGATVIWLMQDRGCCSGNWWPLSISPPLSQTDSSIITGIYNVLHILKTAHSKLAQIESFASSTIPNCLKP</sequence>
<reference evidence="1 2" key="1">
    <citation type="submission" date="2019-09" db="EMBL/GenBank/DDBJ databases">
        <title>A chromosome-level genome assembly of the Chinese tupelo Nyssa sinensis.</title>
        <authorList>
            <person name="Yang X."/>
            <person name="Kang M."/>
            <person name="Yang Y."/>
            <person name="Xiong H."/>
            <person name="Wang M."/>
            <person name="Zhang Z."/>
            <person name="Wang Z."/>
            <person name="Wu H."/>
            <person name="Ma T."/>
            <person name="Liu J."/>
            <person name="Xi Z."/>
        </authorList>
    </citation>
    <scope>NUCLEOTIDE SEQUENCE [LARGE SCALE GENOMIC DNA]</scope>
    <source>
        <strain evidence="1">J267</strain>
        <tissue evidence="1">Leaf</tissue>
    </source>
</reference>